<keyword evidence="3" id="KW-1185">Reference proteome</keyword>
<sequence>MEIPGSSGFITTHQESDSSKEDPDPGPRCGWQLIGLMNLPRSLY</sequence>
<dbReference type="EMBL" id="FO818640">
    <property type="protein sequence ID" value="CDM96655.1"/>
    <property type="molecule type" value="Genomic_DNA"/>
</dbReference>
<feature type="region of interest" description="Disordered" evidence="1">
    <location>
        <begin position="1"/>
        <end position="32"/>
    </location>
</feature>
<feature type="compositionally biased region" description="Basic and acidic residues" evidence="1">
    <location>
        <begin position="14"/>
        <end position="25"/>
    </location>
</feature>
<evidence type="ECO:0000256" key="1">
    <source>
        <dbReference type="SAM" id="MobiDB-lite"/>
    </source>
</evidence>
<dbReference type="AlphaFoldDB" id="A0A9P1KHW0"/>
<evidence type="ECO:0000313" key="2">
    <source>
        <dbReference type="EMBL" id="CDM96655.1"/>
    </source>
</evidence>
<reference evidence="2 3" key="1">
    <citation type="submission" date="2014-02" db="EMBL/GenBank/DDBJ databases">
        <authorList>
            <person name="Genoscope - CEA"/>
        </authorList>
    </citation>
    <scope>NUCLEOTIDE SEQUENCE [LARGE SCALE GENOMIC DNA]</scope>
    <source>
        <strain evidence="2 3">PCC 8005</strain>
    </source>
</reference>
<evidence type="ECO:0000313" key="3">
    <source>
        <dbReference type="Proteomes" id="UP000032946"/>
    </source>
</evidence>
<name>A0A9P1KHW0_9CYAN</name>
<dbReference type="Proteomes" id="UP000032946">
    <property type="component" value="Chromosome"/>
</dbReference>
<gene>
    <name evidence="2" type="ORF">ARTHRO_41064</name>
</gene>
<accession>A0A9P1KHW0</accession>
<protein>
    <submittedName>
        <fullName evidence="2">Uncharacterized protein</fullName>
    </submittedName>
</protein>
<proteinExistence type="predicted"/>
<organism evidence="2 3">
    <name type="scientific">Limnospira indica PCC 8005</name>
    <dbReference type="NCBI Taxonomy" id="376219"/>
    <lineage>
        <taxon>Bacteria</taxon>
        <taxon>Bacillati</taxon>
        <taxon>Cyanobacteriota</taxon>
        <taxon>Cyanophyceae</taxon>
        <taxon>Oscillatoriophycideae</taxon>
        <taxon>Oscillatoriales</taxon>
        <taxon>Sirenicapillariaceae</taxon>
        <taxon>Limnospira</taxon>
    </lineage>
</organism>